<keyword evidence="2" id="KW-1185">Reference proteome</keyword>
<organism evidence="1 2">
    <name type="scientific">Hibiscus trionum</name>
    <name type="common">Flower of an hour</name>
    <dbReference type="NCBI Taxonomy" id="183268"/>
    <lineage>
        <taxon>Eukaryota</taxon>
        <taxon>Viridiplantae</taxon>
        <taxon>Streptophyta</taxon>
        <taxon>Embryophyta</taxon>
        <taxon>Tracheophyta</taxon>
        <taxon>Spermatophyta</taxon>
        <taxon>Magnoliopsida</taxon>
        <taxon>eudicotyledons</taxon>
        <taxon>Gunneridae</taxon>
        <taxon>Pentapetalae</taxon>
        <taxon>rosids</taxon>
        <taxon>malvids</taxon>
        <taxon>Malvales</taxon>
        <taxon>Malvaceae</taxon>
        <taxon>Malvoideae</taxon>
        <taxon>Hibiscus</taxon>
    </lineage>
</organism>
<protein>
    <submittedName>
        <fullName evidence="1">UDP-Rha/UDP-Gal transporter 3</fullName>
    </submittedName>
</protein>
<reference evidence="1" key="1">
    <citation type="submission" date="2023-05" db="EMBL/GenBank/DDBJ databases">
        <title>Genome and transcriptome analyses reveal genes involved in the formation of fine ridges on petal epidermal cells in Hibiscus trionum.</title>
        <authorList>
            <person name="Koshimizu S."/>
            <person name="Masuda S."/>
            <person name="Ishii T."/>
            <person name="Shirasu K."/>
            <person name="Hoshino A."/>
            <person name="Arita M."/>
        </authorList>
    </citation>
    <scope>NUCLEOTIDE SEQUENCE</scope>
    <source>
        <strain evidence="1">Hamamatsu line</strain>
    </source>
</reference>
<dbReference type="EMBL" id="BSYR01000046">
    <property type="protein sequence ID" value="GMJ06752.1"/>
    <property type="molecule type" value="Genomic_DNA"/>
</dbReference>
<proteinExistence type="predicted"/>
<dbReference type="OrthoDB" id="5547497at2759"/>
<accession>A0A9W7J4Z4</accession>
<name>A0A9W7J4Z4_HIBTR</name>
<dbReference type="Proteomes" id="UP001165190">
    <property type="component" value="Unassembled WGS sequence"/>
</dbReference>
<dbReference type="AlphaFoldDB" id="A0A9W7J4Z4"/>
<gene>
    <name evidence="1" type="ORF">HRI_004344400</name>
</gene>
<comment type="caution">
    <text evidence="1">The sequence shown here is derived from an EMBL/GenBank/DDBJ whole genome shotgun (WGS) entry which is preliminary data.</text>
</comment>
<evidence type="ECO:0000313" key="1">
    <source>
        <dbReference type="EMBL" id="GMJ06752.1"/>
    </source>
</evidence>
<sequence length="75" mass="8299">MSQYLCIGRFSAVSFQVLGHMKTVLGMVLYHWAGEADKAAPIVKHGSDQLNCCQNSMEDSSPVKDVELGHFQTRV</sequence>
<evidence type="ECO:0000313" key="2">
    <source>
        <dbReference type="Proteomes" id="UP001165190"/>
    </source>
</evidence>